<dbReference type="Proteomes" id="UP001147752">
    <property type="component" value="Unassembled WGS sequence"/>
</dbReference>
<dbReference type="GO" id="GO:0004843">
    <property type="term" value="F:cysteine-type deubiquitinase activity"/>
    <property type="evidence" value="ECO:0007669"/>
    <property type="project" value="InterPro"/>
</dbReference>
<keyword evidence="4" id="KW-1185">Reference proteome</keyword>
<evidence type="ECO:0000259" key="2">
    <source>
        <dbReference type="PROSITE" id="PS50235"/>
    </source>
</evidence>
<comment type="caution">
    <text evidence="3">The sequence shown here is derived from an EMBL/GenBank/DDBJ whole genome shotgun (WGS) entry which is preliminary data.</text>
</comment>
<dbReference type="InterPro" id="IPR018200">
    <property type="entry name" value="USP_CS"/>
</dbReference>
<dbReference type="PROSITE" id="PS00973">
    <property type="entry name" value="USP_2"/>
    <property type="match status" value="1"/>
</dbReference>
<sequence>MAKKDTENVEQVVEEVYSDKEVKDKTEKKTKSGEQKRTSRPLIPNYWHPDLPDKTTVGFPNGGVDCYRNAVFQMILHMPIFYNWLMWYKEHHAPEGHLCKLGISNEGPTECQVCQLATIARGYWAGETKSWKPAFRSLTRSLLQGWKPAGTDSEQDPAEYFDVLYNAIKSSTKTMMQGDLEDMFQVEIIMAMKCAGKNPCEPKYIPRQQLFMMINLSGEEGDELPAKPTLSDIIAQHFDHQDDYGVCEKCRGTRTSTDQIGSFPELLLVQLNRTSAMGEKINTRVYLSEELNIETRFIDERWGNKRKVIRYKLTSMVLHHGRDVTQGHYSMGVKGKGDQWVKANDQEITDWLPEGRGGYPNHLDTGYLFTYRRLPTDEPVQIAEGETAGGETAEGGNTPGPEDMQDDNSNLFGNFDYGPPPDPGHNIPSDSEGIAELLDMIIPKVLDNYIARTAETRRKEFEKWARGWEKKMGAKETSAIGPDMGDNEEIVNWTKERGRLEITLTADKGKGAKLLDLEVQGMHFNRLNNKRDREEETEVEKEKEKEKKFINIFSKVKTKAKDYEETGEKVVKKKKYGILGAGGS</sequence>
<dbReference type="GeneID" id="81458120"/>
<dbReference type="InterPro" id="IPR028889">
    <property type="entry name" value="USP"/>
</dbReference>
<dbReference type="SUPFAM" id="SSF54001">
    <property type="entry name" value="Cysteine proteinases"/>
    <property type="match status" value="1"/>
</dbReference>
<reference evidence="3" key="2">
    <citation type="journal article" date="2023" name="IMA Fungus">
        <title>Comparative genomic study of the Penicillium genus elucidates a diverse pangenome and 15 lateral gene transfer events.</title>
        <authorList>
            <person name="Petersen C."/>
            <person name="Sorensen T."/>
            <person name="Nielsen M.R."/>
            <person name="Sondergaard T.E."/>
            <person name="Sorensen J.L."/>
            <person name="Fitzpatrick D.A."/>
            <person name="Frisvad J.C."/>
            <person name="Nielsen K.L."/>
        </authorList>
    </citation>
    <scope>NUCLEOTIDE SEQUENCE</scope>
    <source>
        <strain evidence="3">IBT 3081</strain>
    </source>
</reference>
<feature type="region of interest" description="Disordered" evidence="1">
    <location>
        <begin position="1"/>
        <end position="45"/>
    </location>
</feature>
<evidence type="ECO:0000256" key="1">
    <source>
        <dbReference type="SAM" id="MobiDB-lite"/>
    </source>
</evidence>
<feature type="region of interest" description="Disordered" evidence="1">
    <location>
        <begin position="385"/>
        <end position="409"/>
    </location>
</feature>
<accession>A0A9W9SRE7</accession>
<proteinExistence type="predicted"/>
<dbReference type="OrthoDB" id="289038at2759"/>
<dbReference type="GO" id="GO:0016579">
    <property type="term" value="P:protein deubiquitination"/>
    <property type="evidence" value="ECO:0007669"/>
    <property type="project" value="InterPro"/>
</dbReference>
<dbReference type="InterPro" id="IPR038765">
    <property type="entry name" value="Papain-like_cys_pep_sf"/>
</dbReference>
<keyword evidence="3" id="KW-0378">Hydrolase</keyword>
<dbReference type="Gene3D" id="3.90.70.10">
    <property type="entry name" value="Cysteine proteinases"/>
    <property type="match status" value="1"/>
</dbReference>
<dbReference type="GO" id="GO:0005829">
    <property type="term" value="C:cytosol"/>
    <property type="evidence" value="ECO:0007669"/>
    <property type="project" value="TreeGrafter"/>
</dbReference>
<dbReference type="AlphaFoldDB" id="A0A9W9SRE7"/>
<feature type="compositionally biased region" description="Basic and acidic residues" evidence="1">
    <location>
        <begin position="17"/>
        <end position="37"/>
    </location>
</feature>
<dbReference type="PANTHER" id="PTHR24006">
    <property type="entry name" value="UBIQUITIN CARBOXYL-TERMINAL HYDROLASE"/>
    <property type="match status" value="1"/>
</dbReference>
<dbReference type="InterPro" id="IPR050164">
    <property type="entry name" value="Peptidase_C19"/>
</dbReference>
<evidence type="ECO:0000313" key="4">
    <source>
        <dbReference type="Proteomes" id="UP001147752"/>
    </source>
</evidence>
<dbReference type="Pfam" id="PF00443">
    <property type="entry name" value="UCH"/>
    <property type="match status" value="1"/>
</dbReference>
<protein>
    <submittedName>
        <fullName evidence="3">Peptidase C19 ubiquitin carboxyl-terminal hydrolase 2</fullName>
    </submittedName>
</protein>
<reference evidence="3" key="1">
    <citation type="submission" date="2022-12" db="EMBL/GenBank/DDBJ databases">
        <authorList>
            <person name="Petersen C."/>
        </authorList>
    </citation>
    <scope>NUCLEOTIDE SEQUENCE</scope>
    <source>
        <strain evidence="3">IBT 3081</strain>
    </source>
</reference>
<name>A0A9W9SRE7_9EURO</name>
<dbReference type="PROSITE" id="PS50235">
    <property type="entry name" value="USP_3"/>
    <property type="match status" value="1"/>
</dbReference>
<dbReference type="RefSeq" id="XP_056583072.1">
    <property type="nucleotide sequence ID" value="XM_056718937.1"/>
</dbReference>
<organism evidence="3 4">
    <name type="scientific">Penicillium concentricum</name>
    <dbReference type="NCBI Taxonomy" id="293559"/>
    <lineage>
        <taxon>Eukaryota</taxon>
        <taxon>Fungi</taxon>
        <taxon>Dikarya</taxon>
        <taxon>Ascomycota</taxon>
        <taxon>Pezizomycotina</taxon>
        <taxon>Eurotiomycetes</taxon>
        <taxon>Eurotiomycetidae</taxon>
        <taxon>Eurotiales</taxon>
        <taxon>Aspergillaceae</taxon>
        <taxon>Penicillium</taxon>
    </lineage>
</organism>
<dbReference type="InterPro" id="IPR001394">
    <property type="entry name" value="Peptidase_C19_UCH"/>
</dbReference>
<feature type="compositionally biased region" description="Low complexity" evidence="1">
    <location>
        <begin position="385"/>
        <end position="402"/>
    </location>
</feature>
<evidence type="ECO:0000313" key="3">
    <source>
        <dbReference type="EMBL" id="KAJ5383296.1"/>
    </source>
</evidence>
<dbReference type="GO" id="GO:0005634">
    <property type="term" value="C:nucleus"/>
    <property type="evidence" value="ECO:0007669"/>
    <property type="project" value="TreeGrafter"/>
</dbReference>
<dbReference type="CDD" id="cd02257">
    <property type="entry name" value="Peptidase_C19"/>
    <property type="match status" value="1"/>
</dbReference>
<dbReference type="EMBL" id="JAPZBT010000001">
    <property type="protein sequence ID" value="KAJ5383296.1"/>
    <property type="molecule type" value="Genomic_DNA"/>
</dbReference>
<feature type="domain" description="USP" evidence="2">
    <location>
        <begin position="57"/>
        <end position="374"/>
    </location>
</feature>
<gene>
    <name evidence="3" type="ORF">N7517_001207</name>
</gene>